<evidence type="ECO:0000313" key="2">
    <source>
        <dbReference type="Proteomes" id="UP000237347"/>
    </source>
</evidence>
<keyword evidence="2" id="KW-1185">Reference proteome</keyword>
<evidence type="ECO:0000313" key="1">
    <source>
        <dbReference type="EMBL" id="KAK7840102.1"/>
    </source>
</evidence>
<dbReference type="EMBL" id="PKMF04000269">
    <property type="protein sequence ID" value="KAK7840102.1"/>
    <property type="molecule type" value="Genomic_DNA"/>
</dbReference>
<organism evidence="1 2">
    <name type="scientific">Quercus suber</name>
    <name type="common">Cork oak</name>
    <dbReference type="NCBI Taxonomy" id="58331"/>
    <lineage>
        <taxon>Eukaryota</taxon>
        <taxon>Viridiplantae</taxon>
        <taxon>Streptophyta</taxon>
        <taxon>Embryophyta</taxon>
        <taxon>Tracheophyta</taxon>
        <taxon>Spermatophyta</taxon>
        <taxon>Magnoliopsida</taxon>
        <taxon>eudicotyledons</taxon>
        <taxon>Gunneridae</taxon>
        <taxon>Pentapetalae</taxon>
        <taxon>rosids</taxon>
        <taxon>fabids</taxon>
        <taxon>Fagales</taxon>
        <taxon>Fagaceae</taxon>
        <taxon>Quercus</taxon>
    </lineage>
</organism>
<proteinExistence type="predicted"/>
<comment type="caution">
    <text evidence="1">The sequence shown here is derived from an EMBL/GenBank/DDBJ whole genome shotgun (WGS) entry which is preliminary data.</text>
</comment>
<name>A0AAW0KMT0_QUESU</name>
<dbReference type="AlphaFoldDB" id="A0AAW0KMT0"/>
<sequence length="83" mass="9003">MHDILYISLRSHLSHSHRPDPLSYLAEAVSLVSKASPTIALSHMFNALGIVAAALDKSKLPPRISNITPKHINCNASEYGKGE</sequence>
<dbReference type="Proteomes" id="UP000237347">
    <property type="component" value="Unassembled WGS sequence"/>
</dbReference>
<reference evidence="1 2" key="1">
    <citation type="journal article" date="2018" name="Sci. Data">
        <title>The draft genome sequence of cork oak.</title>
        <authorList>
            <person name="Ramos A.M."/>
            <person name="Usie A."/>
            <person name="Barbosa P."/>
            <person name="Barros P.M."/>
            <person name="Capote T."/>
            <person name="Chaves I."/>
            <person name="Simoes F."/>
            <person name="Abreu I."/>
            <person name="Carrasquinho I."/>
            <person name="Faro C."/>
            <person name="Guimaraes J.B."/>
            <person name="Mendonca D."/>
            <person name="Nobrega F."/>
            <person name="Rodrigues L."/>
            <person name="Saibo N.J.M."/>
            <person name="Varela M.C."/>
            <person name="Egas C."/>
            <person name="Matos J."/>
            <person name="Miguel C.M."/>
            <person name="Oliveira M.M."/>
            <person name="Ricardo C.P."/>
            <person name="Goncalves S."/>
        </authorList>
    </citation>
    <scope>NUCLEOTIDE SEQUENCE [LARGE SCALE GENOMIC DNA]</scope>
    <source>
        <strain evidence="2">cv. HL8</strain>
    </source>
</reference>
<gene>
    <name evidence="1" type="ORF">CFP56_017222</name>
</gene>
<protein>
    <submittedName>
        <fullName evidence="1">Uncharacterized protein</fullName>
    </submittedName>
</protein>
<accession>A0AAW0KMT0</accession>